<dbReference type="Proteomes" id="UP000032266">
    <property type="component" value="Chromosome"/>
</dbReference>
<feature type="domain" description="S1 motif" evidence="1">
    <location>
        <begin position="1"/>
        <end position="52"/>
    </location>
</feature>
<dbReference type="PROSITE" id="PS50126">
    <property type="entry name" value="S1"/>
    <property type="match status" value="1"/>
</dbReference>
<dbReference type="STRING" id="1445510.YC6258_01328"/>
<proteinExistence type="predicted"/>
<reference evidence="2 3" key="1">
    <citation type="submission" date="2014-01" db="EMBL/GenBank/DDBJ databases">
        <title>Full genme sequencing of cellulolytic bacterium Gynuella sunshinyii YC6258T gen. nov., sp. nov.</title>
        <authorList>
            <person name="Khan H."/>
            <person name="Chung E.J."/>
            <person name="Chung Y.R."/>
        </authorList>
    </citation>
    <scope>NUCLEOTIDE SEQUENCE [LARGE SCALE GENOMIC DNA]</scope>
    <source>
        <strain evidence="2 3">YC6258</strain>
    </source>
</reference>
<evidence type="ECO:0000259" key="1">
    <source>
        <dbReference type="PROSITE" id="PS50126"/>
    </source>
</evidence>
<accession>A0A0C5VGP1</accession>
<dbReference type="Gene3D" id="2.40.50.140">
    <property type="entry name" value="Nucleic acid-binding proteins"/>
    <property type="match status" value="1"/>
</dbReference>
<dbReference type="SUPFAM" id="SSF50249">
    <property type="entry name" value="Nucleic acid-binding proteins"/>
    <property type="match status" value="1"/>
</dbReference>
<evidence type="ECO:0000313" key="2">
    <source>
        <dbReference type="EMBL" id="AJQ93376.1"/>
    </source>
</evidence>
<protein>
    <submittedName>
        <fullName evidence="2">Transcriptional accessory protein</fullName>
    </submittedName>
</protein>
<gene>
    <name evidence="2" type="ORF">YC6258_01328</name>
</gene>
<evidence type="ECO:0000313" key="3">
    <source>
        <dbReference type="Proteomes" id="UP000032266"/>
    </source>
</evidence>
<name>A0A0C5VGP1_9GAMM</name>
<dbReference type="KEGG" id="gsn:YC6258_01328"/>
<dbReference type="GO" id="GO:0003676">
    <property type="term" value="F:nucleic acid binding"/>
    <property type="evidence" value="ECO:0007669"/>
    <property type="project" value="InterPro"/>
</dbReference>
<keyword evidence="3" id="KW-1185">Reference proteome</keyword>
<dbReference type="HOGENOM" id="CLU_3007921_0_0_6"/>
<dbReference type="AlphaFoldDB" id="A0A0C5VGP1"/>
<dbReference type="EMBL" id="CP007142">
    <property type="protein sequence ID" value="AJQ93376.1"/>
    <property type="molecule type" value="Genomic_DNA"/>
</dbReference>
<organism evidence="2 3">
    <name type="scientific">Gynuella sunshinyii YC6258</name>
    <dbReference type="NCBI Taxonomy" id="1445510"/>
    <lineage>
        <taxon>Bacteria</taxon>
        <taxon>Pseudomonadati</taxon>
        <taxon>Pseudomonadota</taxon>
        <taxon>Gammaproteobacteria</taxon>
        <taxon>Oceanospirillales</taxon>
        <taxon>Saccharospirillaceae</taxon>
        <taxon>Gynuella</taxon>
    </lineage>
</organism>
<dbReference type="InterPro" id="IPR012340">
    <property type="entry name" value="NA-bd_OB-fold"/>
</dbReference>
<sequence>MTEYGAFFDITSYCRALLHIDNMNKQYMVGDIDNVRVKYVDVEKRRVELVLAEAKL</sequence>
<dbReference type="InterPro" id="IPR003029">
    <property type="entry name" value="S1_domain"/>
</dbReference>